<sequence length="330" mass="39168">MIRRYFATSASVNALNLSYTLSLGHPLSNVNHKDAIEKYKQGDLKDYVSDKFNQSIRRTGAVVGEKQLRTEMNYWQKTIQLYVQDTLLTEYARSNNIKFSPNPFVKREQRSNILDELARWRVKQKTPEQQARIDDDKRNMEIIENTKGFTYVVSNTVMKQQIHRILLQALHQAQVRSEHVSRGWSLRTAHKRFPKDLLLNPYTYFKSLGYTLHNYPEWSVNINVDKVANFSERTMRKMLAELIMHPPKLDWDKHWKYDKKSTHLPEMEEVLHDKPHKIAWRLRTPYTDPLRQALARRAKVHGFHFGDPELHKRKPDPVLQQYKQKQYSGL</sequence>
<protein>
    <submittedName>
        <fullName evidence="1">Uncharacterized protein</fullName>
    </submittedName>
</protein>
<organism evidence="1 2">
    <name type="scientific">Wallemia ichthyophaga</name>
    <dbReference type="NCBI Taxonomy" id="245174"/>
    <lineage>
        <taxon>Eukaryota</taxon>
        <taxon>Fungi</taxon>
        <taxon>Dikarya</taxon>
        <taxon>Basidiomycota</taxon>
        <taxon>Wallemiomycotina</taxon>
        <taxon>Wallemiomycetes</taxon>
        <taxon>Wallemiales</taxon>
        <taxon>Wallemiaceae</taxon>
        <taxon>Wallemia</taxon>
    </lineage>
</organism>
<evidence type="ECO:0000313" key="1">
    <source>
        <dbReference type="EMBL" id="TIB12542.1"/>
    </source>
</evidence>
<evidence type="ECO:0000313" key="2">
    <source>
        <dbReference type="Proteomes" id="UP000306954"/>
    </source>
</evidence>
<dbReference type="AlphaFoldDB" id="A0A4T0I8X4"/>
<accession>A0A4T0I8X4</accession>
<comment type="caution">
    <text evidence="1">The sequence shown here is derived from an EMBL/GenBank/DDBJ whole genome shotgun (WGS) entry which is preliminary data.</text>
</comment>
<dbReference type="EMBL" id="SPOF01000018">
    <property type="protein sequence ID" value="TIB12542.1"/>
    <property type="molecule type" value="Genomic_DNA"/>
</dbReference>
<dbReference type="Proteomes" id="UP000306954">
    <property type="component" value="Unassembled WGS sequence"/>
</dbReference>
<reference evidence="1 2" key="1">
    <citation type="submission" date="2019-03" db="EMBL/GenBank/DDBJ databases">
        <title>Sequencing 23 genomes of Wallemia ichthyophaga.</title>
        <authorList>
            <person name="Gostincar C."/>
        </authorList>
    </citation>
    <scope>NUCLEOTIDE SEQUENCE [LARGE SCALE GENOMIC DNA]</scope>
    <source>
        <strain evidence="1 2">EXF-8621</strain>
    </source>
</reference>
<proteinExistence type="predicted"/>
<name>A0A4T0I8X4_WALIC</name>
<gene>
    <name evidence="1" type="ORF">E3P90_02003</name>
</gene>